<dbReference type="Proteomes" id="UP000559027">
    <property type="component" value="Unassembled WGS sequence"/>
</dbReference>
<dbReference type="AlphaFoldDB" id="A0A8H5D2U0"/>
<sequence>MSSNSAFGKTLQFITSIKLQELEKQRSTYQEHLHESLQKAKDINDPKRRAEHLLKAVTSWKGSGATDEEDNIGEGSLNLTNLKMWLSMCDKDPSFSKEKVQQWNKLLEEHLQRNSLRFDCAKLFGEMLNEWIGSGDSATAAYQDPDQPPTRLETGDVFIDVGRKELYEQKEKFESLVFEEKEIDTKALGSFLEQLFSDKQGTAVLEEIRDAIEDGAEEIQNTGFNWRTVQATITNLIASDPLNEDQQATLKSFLDNTMILEELAGVLNMRLASIGSWTWPKEGIPIEMRTLMVNTDPDTVDAILLHHIGISWQKKFKAACHKLFESKAWKKLIPPVLSVEKQRYQEQLPKEKADDSIDARRTRIINESFFLSQLSGSIHDINDYSDSTSGDEYGQKAGDGKRQLLHMMLAECYFHTSVHKSFAIVRSDLEWFGPSLPHETVLTVLKFFGVPEYWLEFFRTFLRAPLYFKGEPDHVRIRQRGTPIGYSLSAICGEAILFAMDLVVNQKTGGCFLFRIHDDILLWDAKPERCATGWAEMQNFASLTGLTFNMSKTGSTVVGGGDATGLPAGDIRWGFLLFDPSKIRFVIDQKDIDCHINELRRQLNATKSVFGWINVLNKYMAFFLRSFGGAPTYAFGYEHVMDVIDTLARIQRELFPDSESGAVGYLETVIKKKWDVDGLPLGYFYLPVEQGGLGLRNPMFEAFTSLSSFEEDPENPEDEDRRDPQELFEKLIEEDVDKFEEARDKWTHEYDQTQRKFETFFTLEQYMSLREHLLVSWGTAYQDMFHERTTFDVKETPSLLAKLLNSTSFSSQWGRMDWYQKWVISVYGEDLVRKFGSFEIVDSKLIPIGMVKLFKDSRIRLDQ</sequence>
<gene>
    <name evidence="1" type="ORF">D9756_007420</name>
</gene>
<dbReference type="OrthoDB" id="74545at2759"/>
<evidence type="ECO:0008006" key="3">
    <source>
        <dbReference type="Google" id="ProtNLM"/>
    </source>
</evidence>
<organism evidence="1 2">
    <name type="scientific">Leucocoprinus leucothites</name>
    <dbReference type="NCBI Taxonomy" id="201217"/>
    <lineage>
        <taxon>Eukaryota</taxon>
        <taxon>Fungi</taxon>
        <taxon>Dikarya</taxon>
        <taxon>Basidiomycota</taxon>
        <taxon>Agaricomycotina</taxon>
        <taxon>Agaricomycetes</taxon>
        <taxon>Agaricomycetidae</taxon>
        <taxon>Agaricales</taxon>
        <taxon>Agaricineae</taxon>
        <taxon>Agaricaceae</taxon>
        <taxon>Leucocoprinus</taxon>
    </lineage>
</organism>
<accession>A0A8H5D2U0</accession>
<comment type="caution">
    <text evidence="1">The sequence shown here is derived from an EMBL/GenBank/DDBJ whole genome shotgun (WGS) entry which is preliminary data.</text>
</comment>
<evidence type="ECO:0000313" key="2">
    <source>
        <dbReference type="Proteomes" id="UP000559027"/>
    </source>
</evidence>
<reference evidence="1 2" key="1">
    <citation type="journal article" date="2020" name="ISME J.">
        <title>Uncovering the hidden diversity of litter-decomposition mechanisms in mushroom-forming fungi.</title>
        <authorList>
            <person name="Floudas D."/>
            <person name="Bentzer J."/>
            <person name="Ahren D."/>
            <person name="Johansson T."/>
            <person name="Persson P."/>
            <person name="Tunlid A."/>
        </authorList>
    </citation>
    <scope>NUCLEOTIDE SEQUENCE [LARGE SCALE GENOMIC DNA]</scope>
    <source>
        <strain evidence="1 2">CBS 146.42</strain>
    </source>
</reference>
<evidence type="ECO:0000313" key="1">
    <source>
        <dbReference type="EMBL" id="KAF5351691.1"/>
    </source>
</evidence>
<dbReference type="PANTHER" id="PTHR37015:SF2">
    <property type="entry name" value="REVERSE TRANSCRIPTASE DOMAIN-CONTAINING PROTEIN"/>
    <property type="match status" value="1"/>
</dbReference>
<dbReference type="EMBL" id="JAACJO010000012">
    <property type="protein sequence ID" value="KAF5351691.1"/>
    <property type="molecule type" value="Genomic_DNA"/>
</dbReference>
<dbReference type="PANTHER" id="PTHR37015">
    <property type="entry name" value="REVERSE TRANSCRIPTASE DOMAIN-CONTAINING PROTEIN"/>
    <property type="match status" value="1"/>
</dbReference>
<protein>
    <recommendedName>
        <fullName evidence="3">Reverse transcriptase domain-containing protein</fullName>
    </recommendedName>
</protein>
<keyword evidence="2" id="KW-1185">Reference proteome</keyword>
<name>A0A8H5D2U0_9AGAR</name>
<proteinExistence type="predicted"/>